<organism evidence="2 3">
    <name type="scientific">Antrodiella citrinella</name>
    <dbReference type="NCBI Taxonomy" id="2447956"/>
    <lineage>
        <taxon>Eukaryota</taxon>
        <taxon>Fungi</taxon>
        <taxon>Dikarya</taxon>
        <taxon>Basidiomycota</taxon>
        <taxon>Agaricomycotina</taxon>
        <taxon>Agaricomycetes</taxon>
        <taxon>Polyporales</taxon>
        <taxon>Steccherinaceae</taxon>
        <taxon>Antrodiella</taxon>
    </lineage>
</organism>
<feature type="chain" id="PRO_5020800033" evidence="1">
    <location>
        <begin position="19"/>
        <end position="49"/>
    </location>
</feature>
<evidence type="ECO:0000313" key="3">
    <source>
        <dbReference type="Proteomes" id="UP000308730"/>
    </source>
</evidence>
<name>A0A4V3XJD8_9APHY</name>
<gene>
    <name evidence="2" type="ORF">EUX98_g1575</name>
</gene>
<keyword evidence="1" id="KW-0732">Signal</keyword>
<evidence type="ECO:0000256" key="1">
    <source>
        <dbReference type="SAM" id="SignalP"/>
    </source>
</evidence>
<evidence type="ECO:0000313" key="2">
    <source>
        <dbReference type="EMBL" id="THH32603.1"/>
    </source>
</evidence>
<proteinExistence type="predicted"/>
<accession>A0A4V3XJD8</accession>
<dbReference type="Proteomes" id="UP000308730">
    <property type="component" value="Unassembled WGS sequence"/>
</dbReference>
<feature type="signal peptide" evidence="1">
    <location>
        <begin position="1"/>
        <end position="18"/>
    </location>
</feature>
<reference evidence="2 3" key="1">
    <citation type="submission" date="2019-02" db="EMBL/GenBank/DDBJ databases">
        <title>Genome sequencing of the rare red list fungi Antrodiella citrinella (Flaviporus citrinellus).</title>
        <authorList>
            <person name="Buettner E."/>
            <person name="Kellner H."/>
        </authorList>
    </citation>
    <scope>NUCLEOTIDE SEQUENCE [LARGE SCALE GENOMIC DNA]</scope>
    <source>
        <strain evidence="2 3">DSM 108506</strain>
    </source>
</reference>
<comment type="caution">
    <text evidence="2">The sequence shown here is derived from an EMBL/GenBank/DDBJ whole genome shotgun (WGS) entry which is preliminary data.</text>
</comment>
<dbReference type="EMBL" id="SGPM01000018">
    <property type="protein sequence ID" value="THH32603.1"/>
    <property type="molecule type" value="Genomic_DNA"/>
</dbReference>
<dbReference type="AlphaFoldDB" id="A0A4V3XJD8"/>
<keyword evidence="3" id="KW-1185">Reference proteome</keyword>
<protein>
    <submittedName>
        <fullName evidence="2">Uncharacterized protein</fullName>
    </submittedName>
</protein>
<sequence>MFARVIILALCIVTLVLALPELEQQIQNVARKLTPAQLAAEATGTVVVG</sequence>